<dbReference type="EMBL" id="KT425089">
    <property type="protein sequence ID" value="AMW68057.1"/>
    <property type="molecule type" value="Genomic_DNA"/>
</dbReference>
<keyword evidence="12 17" id="KW-0496">Mitochondrion</keyword>
<feature type="transmembrane region" description="Helical" evidence="16">
    <location>
        <begin position="141"/>
        <end position="161"/>
    </location>
</feature>
<organism evidence="17">
    <name type="scientific">Myiodactylus osmyloides</name>
    <dbReference type="NCBI Taxonomy" id="560910"/>
    <lineage>
        <taxon>Eukaryota</taxon>
        <taxon>Metazoa</taxon>
        <taxon>Ecdysozoa</taxon>
        <taxon>Arthropoda</taxon>
        <taxon>Hexapoda</taxon>
        <taxon>Insecta</taxon>
        <taxon>Pterygota</taxon>
        <taxon>Neoptera</taxon>
        <taxon>Endopterygota</taxon>
        <taxon>Neuroptera</taxon>
        <taxon>Nymphidae</taxon>
        <taxon>Myiodactylus</taxon>
    </lineage>
</organism>
<keyword evidence="6" id="KW-0679">Respiratory chain</keyword>
<evidence type="ECO:0000256" key="12">
    <source>
        <dbReference type="ARBA" id="ARBA00023128"/>
    </source>
</evidence>
<keyword evidence="8" id="KW-1278">Translocase</keyword>
<comment type="subcellular location">
    <subcellularLocation>
        <location evidence="1">Mitochondrion membrane</location>
        <topology evidence="1">Multi-pass membrane protein</topology>
    </subcellularLocation>
</comment>
<keyword evidence="7 16" id="KW-0812">Transmembrane</keyword>
<evidence type="ECO:0000256" key="9">
    <source>
        <dbReference type="ARBA" id="ARBA00022982"/>
    </source>
</evidence>
<name>A0A1S5QYS1_9NEOP</name>
<feature type="transmembrane region" description="Helical" evidence="16">
    <location>
        <begin position="51"/>
        <end position="69"/>
    </location>
</feature>
<comment type="catalytic activity">
    <reaction evidence="15">
        <text>a ubiquinone + NADH + 5 H(+)(in) = a ubiquinol + NAD(+) + 4 H(+)(out)</text>
        <dbReference type="Rhea" id="RHEA:29091"/>
        <dbReference type="Rhea" id="RHEA-COMP:9565"/>
        <dbReference type="Rhea" id="RHEA-COMP:9566"/>
        <dbReference type="ChEBI" id="CHEBI:15378"/>
        <dbReference type="ChEBI" id="CHEBI:16389"/>
        <dbReference type="ChEBI" id="CHEBI:17976"/>
        <dbReference type="ChEBI" id="CHEBI:57540"/>
        <dbReference type="ChEBI" id="CHEBI:57945"/>
        <dbReference type="EC" id="7.1.1.2"/>
    </reaction>
</comment>
<evidence type="ECO:0000256" key="11">
    <source>
        <dbReference type="ARBA" id="ARBA00023027"/>
    </source>
</evidence>
<accession>A0A1S5QYS1</accession>
<evidence type="ECO:0000256" key="5">
    <source>
        <dbReference type="ARBA" id="ARBA00022448"/>
    </source>
</evidence>
<dbReference type="EC" id="7.1.1.2" evidence="3"/>
<feature type="transmembrane region" description="Helical" evidence="16">
    <location>
        <begin position="21"/>
        <end position="45"/>
    </location>
</feature>
<comment type="similarity">
    <text evidence="2">Belongs to the complex I subunit 6 family.</text>
</comment>
<geneLocation type="mitochondrion" evidence="17"/>
<evidence type="ECO:0000256" key="15">
    <source>
        <dbReference type="ARBA" id="ARBA00049551"/>
    </source>
</evidence>
<dbReference type="GO" id="GO:0008137">
    <property type="term" value="F:NADH dehydrogenase (ubiquinone) activity"/>
    <property type="evidence" value="ECO:0007669"/>
    <property type="project" value="UniProtKB-EC"/>
</dbReference>
<keyword evidence="9" id="KW-0249">Electron transport</keyword>
<keyword evidence="13 16" id="KW-0472">Membrane</keyword>
<sequence>MNFLMSLMNIIISFNFIQMNHPLALGILLLIQTLMMSLMCGLYTYSYWYSYILFLIMIGGMLILFMYMTSLANNELFKFSFINLLIFLLILSMSMLLIILLDNFFNMNYNLETMKSMSSLSMIFENEFNLIKLYNNPTMNLTILTINYLLLTLIVIVKITNPMYGPLRQNK</sequence>
<dbReference type="AlphaFoldDB" id="A0A1S5QYS1"/>
<protein>
    <recommendedName>
        <fullName evidence="4">NADH-ubiquinone oxidoreductase chain 6</fullName>
        <ecNumber evidence="3">7.1.1.2</ecNumber>
    </recommendedName>
    <alternativeName>
        <fullName evidence="14">NADH dehydrogenase subunit 6</fullName>
    </alternativeName>
</protein>
<evidence type="ECO:0000256" key="16">
    <source>
        <dbReference type="SAM" id="Phobius"/>
    </source>
</evidence>
<keyword evidence="10 16" id="KW-1133">Transmembrane helix</keyword>
<dbReference type="PANTHER" id="PTHR11435">
    <property type="entry name" value="NADH UBIQUINONE OXIDOREDUCTASE SUBUNIT ND6"/>
    <property type="match status" value="1"/>
</dbReference>
<evidence type="ECO:0000256" key="13">
    <source>
        <dbReference type="ARBA" id="ARBA00023136"/>
    </source>
</evidence>
<evidence type="ECO:0000256" key="8">
    <source>
        <dbReference type="ARBA" id="ARBA00022967"/>
    </source>
</evidence>
<dbReference type="InterPro" id="IPR050269">
    <property type="entry name" value="ComplexI_Subunit6"/>
</dbReference>
<evidence type="ECO:0000256" key="6">
    <source>
        <dbReference type="ARBA" id="ARBA00022660"/>
    </source>
</evidence>
<evidence type="ECO:0000256" key="3">
    <source>
        <dbReference type="ARBA" id="ARBA00012944"/>
    </source>
</evidence>
<proteinExistence type="inferred from homology"/>
<keyword evidence="5" id="KW-0813">Transport</keyword>
<evidence type="ECO:0000256" key="1">
    <source>
        <dbReference type="ARBA" id="ARBA00004225"/>
    </source>
</evidence>
<gene>
    <name evidence="17" type="primary">ND6</name>
</gene>
<evidence type="ECO:0000256" key="14">
    <source>
        <dbReference type="ARBA" id="ARBA00031019"/>
    </source>
</evidence>
<feature type="transmembrane region" description="Helical" evidence="16">
    <location>
        <begin position="81"/>
        <end position="101"/>
    </location>
</feature>
<evidence type="ECO:0000256" key="10">
    <source>
        <dbReference type="ARBA" id="ARBA00022989"/>
    </source>
</evidence>
<evidence type="ECO:0000256" key="7">
    <source>
        <dbReference type="ARBA" id="ARBA00022692"/>
    </source>
</evidence>
<evidence type="ECO:0000313" key="17">
    <source>
        <dbReference type="EMBL" id="AMW68057.1"/>
    </source>
</evidence>
<reference evidence="17" key="1">
    <citation type="submission" date="2015-08" db="EMBL/GenBank/DDBJ databases">
        <title>Mitochondrial genomes and implications for higher phylogeny of Neuroptera (Insecta: Neuropteroidea).</title>
        <authorList>
            <person name="Wang Y."/>
            <person name="Liu X."/>
            <person name="Winterton S.L."/>
            <person name="Yang D."/>
        </authorList>
    </citation>
    <scope>NUCLEOTIDE SEQUENCE</scope>
</reference>
<dbReference type="GO" id="GO:0031966">
    <property type="term" value="C:mitochondrial membrane"/>
    <property type="evidence" value="ECO:0007669"/>
    <property type="project" value="UniProtKB-SubCell"/>
</dbReference>
<dbReference type="PANTHER" id="PTHR11435:SF1">
    <property type="entry name" value="NADH-UBIQUINONE OXIDOREDUCTASE CHAIN 6"/>
    <property type="match status" value="1"/>
</dbReference>
<evidence type="ECO:0000256" key="2">
    <source>
        <dbReference type="ARBA" id="ARBA00005698"/>
    </source>
</evidence>
<evidence type="ECO:0000256" key="4">
    <source>
        <dbReference type="ARBA" id="ARBA00021095"/>
    </source>
</evidence>
<keyword evidence="11" id="KW-0520">NAD</keyword>